<accession>A0A158ELD1</accession>
<proteinExistence type="predicted"/>
<dbReference type="RefSeq" id="WP_062613321.1">
    <property type="nucleotide sequence ID" value="NZ_FCOX02000284.1"/>
</dbReference>
<dbReference type="EMBL" id="FCOX02000284">
    <property type="protein sequence ID" value="SAL07675.1"/>
    <property type="molecule type" value="Genomic_DNA"/>
</dbReference>
<evidence type="ECO:0000313" key="1">
    <source>
        <dbReference type="EMBL" id="SAL07675.1"/>
    </source>
</evidence>
<dbReference type="Proteomes" id="UP000071859">
    <property type="component" value="Unassembled WGS sequence"/>
</dbReference>
<dbReference type="PANTHER" id="PTHR36455:SF1">
    <property type="entry name" value="BLR8292 PROTEIN"/>
    <property type="match status" value="1"/>
</dbReference>
<dbReference type="AlphaFoldDB" id="A0A158ELD1"/>
<dbReference type="OrthoDB" id="9801450at2"/>
<comment type="caution">
    <text evidence="1">The sequence shown here is derived from an EMBL/GenBank/DDBJ whole genome shotgun (WGS) entry which is preliminary data.</text>
</comment>
<dbReference type="InterPro" id="IPR008878">
    <property type="entry name" value="Transposase_IS66_Orf2"/>
</dbReference>
<name>A0A158ELD1_9BURK</name>
<sequence length="116" mass="13804">MFRFDADLKVYVHRDAVDFRKGITGLSTIVEQALGLDPFARAVYVFRNRRADRLKLLLWERNGFWLMLRRLEADRFAWPRSEPVLELSVEQLHWLLEGIDLAAMRKHPARYYARVS</sequence>
<keyword evidence="2" id="KW-1185">Reference proteome</keyword>
<dbReference type="Pfam" id="PF05717">
    <property type="entry name" value="TnpB_IS66"/>
    <property type="match status" value="1"/>
</dbReference>
<reference evidence="1" key="1">
    <citation type="submission" date="2016-01" db="EMBL/GenBank/DDBJ databases">
        <authorList>
            <person name="Peeters C."/>
        </authorList>
    </citation>
    <scope>NUCLEOTIDE SEQUENCE</scope>
    <source>
        <strain evidence="1">LMG 29321</strain>
    </source>
</reference>
<dbReference type="NCBIfam" id="NF033819">
    <property type="entry name" value="IS66_TnpB"/>
    <property type="match status" value="1"/>
</dbReference>
<gene>
    <name evidence="1" type="ORF">AWB78_08684</name>
</gene>
<protein>
    <submittedName>
        <fullName evidence="1">IS66 Orf2 family protein</fullName>
    </submittedName>
</protein>
<dbReference type="PANTHER" id="PTHR36455">
    <property type="match status" value="1"/>
</dbReference>
<evidence type="ECO:0000313" key="2">
    <source>
        <dbReference type="Proteomes" id="UP000071859"/>
    </source>
</evidence>
<organism evidence="1 2">
    <name type="scientific">Caballeronia calidae</name>
    <dbReference type="NCBI Taxonomy" id="1777139"/>
    <lineage>
        <taxon>Bacteria</taxon>
        <taxon>Pseudomonadati</taxon>
        <taxon>Pseudomonadota</taxon>
        <taxon>Betaproteobacteria</taxon>
        <taxon>Burkholderiales</taxon>
        <taxon>Burkholderiaceae</taxon>
        <taxon>Caballeronia</taxon>
    </lineage>
</organism>